<dbReference type="AlphaFoldDB" id="A0A7W6H893"/>
<dbReference type="Pfam" id="PF01497">
    <property type="entry name" value="Peripla_BP_2"/>
    <property type="match status" value="1"/>
</dbReference>
<keyword evidence="3" id="KW-1185">Reference proteome</keyword>
<dbReference type="InterPro" id="IPR002491">
    <property type="entry name" value="ABC_transptr_periplasmic_BD"/>
</dbReference>
<organism evidence="2 3">
    <name type="scientific">Aureimonas pseudogalii</name>
    <dbReference type="NCBI Taxonomy" id="1744844"/>
    <lineage>
        <taxon>Bacteria</taxon>
        <taxon>Pseudomonadati</taxon>
        <taxon>Pseudomonadota</taxon>
        <taxon>Alphaproteobacteria</taxon>
        <taxon>Hyphomicrobiales</taxon>
        <taxon>Aurantimonadaceae</taxon>
        <taxon>Aureimonas</taxon>
    </lineage>
</organism>
<evidence type="ECO:0000259" key="1">
    <source>
        <dbReference type="PROSITE" id="PS50983"/>
    </source>
</evidence>
<dbReference type="GO" id="GO:0071281">
    <property type="term" value="P:cellular response to iron ion"/>
    <property type="evidence" value="ECO:0007669"/>
    <property type="project" value="TreeGrafter"/>
</dbReference>
<dbReference type="InterPro" id="IPR050902">
    <property type="entry name" value="ABC_Transporter_SBP"/>
</dbReference>
<sequence>MLCALLLACGPLKADPLTLTDMNGRVVTLPGLPERIVTLPLPAAPTLIALDRSARRLVGIQPIARSILTEGPLGRLFPELARTDGGFLRSGASAFMPNVEALLALEPDLVVQRGELGHAIVEPLEAAGLPLLLVSYGDEARSLANIRLLGQGIGQSARAEGFVAWRAETAERLRARAQGGEPPGVLFLSRSAGGYTTTGGNTPTDHAIRTAGGRNVAVELPGSTQVGPEQLLLWDPQVIVLNSGDPDLTPASFAADPILAGLSAVEGARVYKAPTGGYRLEPPGPENPLFWIWLGAVLRPGAAETLDLRAEFRAGFARLYGAEPADDEIDAMLQSVANRDGEAYRALAGAP</sequence>
<feature type="domain" description="Fe/B12 periplasmic-binding" evidence="1">
    <location>
        <begin position="35"/>
        <end position="302"/>
    </location>
</feature>
<dbReference type="RefSeq" id="WP_183201913.1">
    <property type="nucleotide sequence ID" value="NZ_JACIEK010000016.1"/>
</dbReference>
<reference evidence="2 3" key="1">
    <citation type="submission" date="2020-08" db="EMBL/GenBank/DDBJ databases">
        <title>Genomic Encyclopedia of Type Strains, Phase IV (KMG-IV): sequencing the most valuable type-strain genomes for metagenomic binning, comparative biology and taxonomic classification.</title>
        <authorList>
            <person name="Goeker M."/>
        </authorList>
    </citation>
    <scope>NUCLEOTIDE SEQUENCE [LARGE SCALE GENOMIC DNA]</scope>
    <source>
        <strain evidence="2 3">DSM 102238</strain>
    </source>
</reference>
<gene>
    <name evidence="2" type="ORF">GGR04_004114</name>
</gene>
<dbReference type="PANTHER" id="PTHR30535">
    <property type="entry name" value="VITAMIN B12-BINDING PROTEIN"/>
    <property type="match status" value="1"/>
</dbReference>
<name>A0A7W6H893_9HYPH</name>
<protein>
    <submittedName>
        <fullName evidence="2">Iron complex transport system substrate-binding protein</fullName>
    </submittedName>
</protein>
<dbReference type="SUPFAM" id="SSF53807">
    <property type="entry name" value="Helical backbone' metal receptor"/>
    <property type="match status" value="1"/>
</dbReference>
<evidence type="ECO:0000313" key="3">
    <source>
        <dbReference type="Proteomes" id="UP000542776"/>
    </source>
</evidence>
<accession>A0A7W6H893</accession>
<dbReference type="PROSITE" id="PS50983">
    <property type="entry name" value="FE_B12_PBP"/>
    <property type="match status" value="1"/>
</dbReference>
<proteinExistence type="predicted"/>
<dbReference type="PANTHER" id="PTHR30535:SF34">
    <property type="entry name" value="MOLYBDATE-BINDING PROTEIN MOLA"/>
    <property type="match status" value="1"/>
</dbReference>
<comment type="caution">
    <text evidence="2">The sequence shown here is derived from an EMBL/GenBank/DDBJ whole genome shotgun (WGS) entry which is preliminary data.</text>
</comment>
<evidence type="ECO:0000313" key="2">
    <source>
        <dbReference type="EMBL" id="MBB4000238.1"/>
    </source>
</evidence>
<dbReference type="EMBL" id="JACIEK010000016">
    <property type="protein sequence ID" value="MBB4000238.1"/>
    <property type="molecule type" value="Genomic_DNA"/>
</dbReference>
<dbReference type="Proteomes" id="UP000542776">
    <property type="component" value="Unassembled WGS sequence"/>
</dbReference>
<dbReference type="Gene3D" id="3.40.50.1980">
    <property type="entry name" value="Nitrogenase molybdenum iron protein domain"/>
    <property type="match status" value="2"/>
</dbReference>